<dbReference type="Proteomes" id="UP000186108">
    <property type="component" value="Plasmid pR1CP1"/>
</dbReference>
<keyword evidence="8" id="KW-0614">Plasmid</keyword>
<dbReference type="Gene3D" id="1.10.10.10">
    <property type="entry name" value="Winged helix-like DNA-binding domain superfamily/Winged helix DNA-binding domain"/>
    <property type="match status" value="1"/>
</dbReference>
<dbReference type="RefSeq" id="WP_065493445.1">
    <property type="nucleotide sequence ID" value="NZ_CP009112.1"/>
</dbReference>
<evidence type="ECO:0000256" key="5">
    <source>
        <dbReference type="SAM" id="MobiDB-lite"/>
    </source>
</evidence>
<protein>
    <submittedName>
        <fullName evidence="8">Transcriptional regulator, LuxR family</fullName>
    </submittedName>
</protein>
<keyword evidence="2 4" id="KW-0067">ATP-binding</keyword>
<evidence type="ECO:0000256" key="3">
    <source>
        <dbReference type="PROSITE-ProRule" id="PRU00339"/>
    </source>
</evidence>
<dbReference type="AlphaFoldDB" id="A0A1B1KGY8"/>
<dbReference type="GO" id="GO:0006355">
    <property type="term" value="P:regulation of DNA-templated transcription"/>
    <property type="evidence" value="ECO:0007669"/>
    <property type="project" value="InterPro"/>
</dbReference>
<dbReference type="SMART" id="SM00421">
    <property type="entry name" value="HTH_LUXR"/>
    <property type="match status" value="1"/>
</dbReference>
<feature type="region of interest" description="Disordered" evidence="5">
    <location>
        <begin position="302"/>
        <end position="325"/>
    </location>
</feature>
<feature type="binding site" evidence="4">
    <location>
        <position position="56"/>
    </location>
    <ligand>
        <name>ATP</name>
        <dbReference type="ChEBI" id="CHEBI:30616"/>
    </ligand>
</feature>
<dbReference type="Pfam" id="PF25872">
    <property type="entry name" value="HTH_77"/>
    <property type="match status" value="1"/>
</dbReference>
<dbReference type="PROSITE" id="PS00107">
    <property type="entry name" value="PROTEIN_KINASE_ATP"/>
    <property type="match status" value="1"/>
</dbReference>
<accession>A0A1B1KGY8</accession>
<gene>
    <name evidence="8" type="ORF">R1CP_36305</name>
</gene>
<evidence type="ECO:0000256" key="2">
    <source>
        <dbReference type="ARBA" id="ARBA00022840"/>
    </source>
</evidence>
<dbReference type="InterPro" id="IPR000792">
    <property type="entry name" value="Tscrpt_reg_LuxR_C"/>
</dbReference>
<dbReference type="Pfam" id="PF00196">
    <property type="entry name" value="GerE"/>
    <property type="match status" value="1"/>
</dbReference>
<feature type="repeat" description="TPR" evidence="3">
    <location>
        <begin position="848"/>
        <end position="881"/>
    </location>
</feature>
<dbReference type="PANTHER" id="PTHR47691:SF3">
    <property type="entry name" value="HTH-TYPE TRANSCRIPTIONAL REGULATOR RV0890C-RELATED"/>
    <property type="match status" value="1"/>
</dbReference>
<dbReference type="PRINTS" id="PR00038">
    <property type="entry name" value="HTHLUXR"/>
</dbReference>
<evidence type="ECO:0000259" key="6">
    <source>
        <dbReference type="PROSITE" id="PS50011"/>
    </source>
</evidence>
<dbReference type="PROSITE" id="PS50011">
    <property type="entry name" value="PROTEIN_KINASE_DOM"/>
    <property type="match status" value="1"/>
</dbReference>
<dbReference type="Pfam" id="PF13424">
    <property type="entry name" value="TPR_12"/>
    <property type="match status" value="1"/>
</dbReference>
<dbReference type="InterPro" id="IPR011990">
    <property type="entry name" value="TPR-like_helical_dom_sf"/>
</dbReference>
<dbReference type="InterPro" id="IPR027417">
    <property type="entry name" value="P-loop_NTPase"/>
</dbReference>
<dbReference type="InterPro" id="IPR008271">
    <property type="entry name" value="Ser/Thr_kinase_AS"/>
</dbReference>
<dbReference type="GO" id="GO:0005524">
    <property type="term" value="F:ATP binding"/>
    <property type="evidence" value="ECO:0007669"/>
    <property type="project" value="UniProtKB-UniRule"/>
</dbReference>
<geneLocation type="plasmid" evidence="9">
    <name>pr1cp1</name>
</geneLocation>
<dbReference type="Gene3D" id="1.10.510.10">
    <property type="entry name" value="Transferase(Phosphotransferase) domain 1"/>
    <property type="match status" value="1"/>
</dbReference>
<sequence length="1089" mass="117996">MADIDPIETQRDVVGTSVTAELVAVGFEDADEIGRGGFGVVFRCKQTVLDRTVAVKVLTEDLDDEDRERFFREQRAMGQLSGHPNIVDILQVGTTSSDRPFIVMPYHARGSLDARIRLRGPLPPEQSLRLGVKLAGAVETAHRHGILHRDVKPANILLTEYEEAELTDFGIAHIADGFETATGTITGSPAFTAPEVLAGAPPSAASDVYGIGATLFCAMTGHAAFERRSGEQVMAQFVRITTEPLPNLRAQGIAADIGAVVERAMSGNPADRPPTAAALGDELRNVQRRLGFAVDEMALQRTPGAERPESIPHSRGRGLGTGPIGTKGHLPLELTSFVGRRRELTEAKNLLTASRLLTLTGIGGVGKTRLGLRVAAGAQREFGDGVRLIELGELTDESLMVDVVAAALGMRIQSTRRTDDVLVEFLAPRELLLVLDNCEHVVDAAAQLSEMLLRFCPRLRILATSREALGIGGEAVLRVPPLTVPGPDSEPSLQGLPRYDAVTLFADRASAAVPTFGLTDDNRTAVARICQRLDGLPLPIELAAARMRAMSPAQILQKLSDRYALLTRGSRDAPSRQQTLRLCIDWSHDLCTPQEQLVWSRLSVFAGSAELDAAEQVCGDGFPPEELLDLLTSLVDKSILIREEAHGAVQFRLLETLRDYGREQAQRSGEYPVLLRRHRDWYLRLALDAEADWISPRQLEWIARLGREQPNLRETLEYCVSESPDVGLRIVTALYLFWSTRGLYSEGRRWLDRFLAGQTGQSAAADHAKLLYAASMLAELQGDLQAGEALVREGRTLAEGTSDSETESLIDHADGLLAFFGGDLTRARPLLERSLAAFRRQGDTALQVEALWAMGLLHASSGEPDRAISCYQQALTITESRGESVHRAYALCAMAILIWQKGDVGQATALLDQGLVLLARLVEDPVGSAMCLEALAWVAGGENQAHRAAALMGAAKALGAAVGSSPTFVPNLRAFHDQCEHQTRQRLGEKAYRRAVREGADLALGDAVAYALGEHPSDTASPTGLDAQLTTREKQVAELIAEGLTNRAIATRLTISPRTAQGHVEHILVKLGFTSRAQVAAWVVERKGP</sequence>
<dbReference type="SUPFAM" id="SSF48452">
    <property type="entry name" value="TPR-like"/>
    <property type="match status" value="1"/>
</dbReference>
<dbReference type="InterPro" id="IPR058852">
    <property type="entry name" value="HTH_77"/>
</dbReference>
<dbReference type="InterPro" id="IPR016032">
    <property type="entry name" value="Sig_transdc_resp-reg_C-effctor"/>
</dbReference>
<evidence type="ECO:0000259" key="7">
    <source>
        <dbReference type="PROSITE" id="PS50043"/>
    </source>
</evidence>
<dbReference type="InterPro" id="IPR036388">
    <property type="entry name" value="WH-like_DNA-bd_sf"/>
</dbReference>
<evidence type="ECO:0000256" key="1">
    <source>
        <dbReference type="ARBA" id="ARBA00022741"/>
    </source>
</evidence>
<dbReference type="SUPFAM" id="SSF46894">
    <property type="entry name" value="C-terminal effector domain of the bipartite response regulators"/>
    <property type="match status" value="1"/>
</dbReference>
<dbReference type="Gene3D" id="3.40.50.300">
    <property type="entry name" value="P-loop containing nucleotide triphosphate hydrolases"/>
    <property type="match status" value="1"/>
</dbReference>
<dbReference type="SUPFAM" id="SSF52540">
    <property type="entry name" value="P-loop containing nucleoside triphosphate hydrolases"/>
    <property type="match status" value="1"/>
</dbReference>
<dbReference type="EMBL" id="CP009112">
    <property type="protein sequence ID" value="ANS31867.1"/>
    <property type="molecule type" value="Genomic_DNA"/>
</dbReference>
<reference evidence="8 9" key="1">
    <citation type="submission" date="2014-07" db="EMBL/GenBank/DDBJ databases">
        <authorList>
            <person name="Zhang J.E."/>
            <person name="Yang H."/>
            <person name="Guo J."/>
            <person name="Deng Z."/>
            <person name="Luo H."/>
            <person name="Luo M."/>
            <person name="Zhao B."/>
        </authorList>
    </citation>
    <scope>NUCLEOTIDE SEQUENCE [LARGE SCALE GENOMIC DNA]</scope>
    <source>
        <strain evidence="8 9">1CP</strain>
        <plasmid evidence="9">Plasmid pr1cp1</plasmid>
    </source>
</reference>
<dbReference type="PROSITE" id="PS50043">
    <property type="entry name" value="HTH_LUXR_2"/>
    <property type="match status" value="1"/>
</dbReference>
<evidence type="ECO:0000313" key="9">
    <source>
        <dbReference type="Proteomes" id="UP000186108"/>
    </source>
</evidence>
<keyword evidence="1 4" id="KW-0547">Nucleotide-binding</keyword>
<dbReference type="InterPro" id="IPR019734">
    <property type="entry name" value="TPR_rpt"/>
</dbReference>
<name>A0A1B1KGY8_RHOOP</name>
<dbReference type="CDD" id="cd06170">
    <property type="entry name" value="LuxR_C_like"/>
    <property type="match status" value="1"/>
</dbReference>
<dbReference type="InterPro" id="IPR017441">
    <property type="entry name" value="Protein_kinase_ATP_BS"/>
</dbReference>
<dbReference type="SMART" id="SM00220">
    <property type="entry name" value="S_TKc"/>
    <property type="match status" value="1"/>
</dbReference>
<organism evidence="8 9">
    <name type="scientific">Rhodococcus opacus</name>
    <name type="common">Nocardia opaca</name>
    <dbReference type="NCBI Taxonomy" id="37919"/>
    <lineage>
        <taxon>Bacteria</taxon>
        <taxon>Bacillati</taxon>
        <taxon>Actinomycetota</taxon>
        <taxon>Actinomycetes</taxon>
        <taxon>Mycobacteriales</taxon>
        <taxon>Nocardiaceae</taxon>
        <taxon>Rhodococcus</taxon>
    </lineage>
</organism>
<proteinExistence type="predicted"/>
<dbReference type="InterPro" id="IPR000719">
    <property type="entry name" value="Prot_kinase_dom"/>
</dbReference>
<dbReference type="Gene3D" id="1.25.40.10">
    <property type="entry name" value="Tetratricopeptide repeat domain"/>
    <property type="match status" value="1"/>
</dbReference>
<dbReference type="GO" id="GO:0004672">
    <property type="term" value="F:protein kinase activity"/>
    <property type="evidence" value="ECO:0007669"/>
    <property type="project" value="InterPro"/>
</dbReference>
<dbReference type="InterPro" id="IPR011009">
    <property type="entry name" value="Kinase-like_dom_sf"/>
</dbReference>
<dbReference type="GO" id="GO:0003677">
    <property type="term" value="F:DNA binding"/>
    <property type="evidence" value="ECO:0007669"/>
    <property type="project" value="InterPro"/>
</dbReference>
<evidence type="ECO:0000313" key="8">
    <source>
        <dbReference type="EMBL" id="ANS31867.1"/>
    </source>
</evidence>
<feature type="domain" description="Protein kinase" evidence="6">
    <location>
        <begin position="27"/>
        <end position="284"/>
    </location>
</feature>
<feature type="domain" description="HTH luxR-type" evidence="7">
    <location>
        <begin position="1022"/>
        <end position="1087"/>
    </location>
</feature>
<dbReference type="PRINTS" id="PR00364">
    <property type="entry name" value="DISEASERSIST"/>
</dbReference>
<dbReference type="PROSITE" id="PS00108">
    <property type="entry name" value="PROTEIN_KINASE_ST"/>
    <property type="match status" value="1"/>
</dbReference>
<dbReference type="Pfam" id="PF00069">
    <property type="entry name" value="Pkinase"/>
    <property type="match status" value="1"/>
</dbReference>
<dbReference type="PANTHER" id="PTHR47691">
    <property type="entry name" value="REGULATOR-RELATED"/>
    <property type="match status" value="1"/>
</dbReference>
<dbReference type="CDD" id="cd14014">
    <property type="entry name" value="STKc_PknB_like"/>
    <property type="match status" value="1"/>
</dbReference>
<dbReference type="PROSITE" id="PS50005">
    <property type="entry name" value="TPR"/>
    <property type="match status" value="1"/>
</dbReference>
<dbReference type="PATRIC" id="fig|37919.13.peg.7648"/>
<keyword evidence="3" id="KW-0802">TPR repeat</keyword>
<dbReference type="SUPFAM" id="SSF56112">
    <property type="entry name" value="Protein kinase-like (PK-like)"/>
    <property type="match status" value="1"/>
</dbReference>
<evidence type="ECO:0000256" key="4">
    <source>
        <dbReference type="PROSITE-ProRule" id="PRU10141"/>
    </source>
</evidence>